<dbReference type="Pfam" id="PF06114">
    <property type="entry name" value="Peptidase_M78"/>
    <property type="match status" value="1"/>
</dbReference>
<feature type="domain" description="IrrE N-terminal-like" evidence="1">
    <location>
        <begin position="53"/>
        <end position="176"/>
    </location>
</feature>
<evidence type="ECO:0000313" key="3">
    <source>
        <dbReference type="Proteomes" id="UP000232101"/>
    </source>
</evidence>
<protein>
    <recommendedName>
        <fullName evidence="1">IrrE N-terminal-like domain-containing protein</fullName>
    </recommendedName>
</protein>
<dbReference type="Proteomes" id="UP000232101">
    <property type="component" value="Unassembled WGS sequence"/>
</dbReference>
<dbReference type="InterPro" id="IPR010359">
    <property type="entry name" value="IrrE_HExxH"/>
</dbReference>
<accession>A0A2M9QA83</accession>
<comment type="caution">
    <text evidence="2">The sequence shown here is derived from an EMBL/GenBank/DDBJ whole genome shotgun (WGS) entry which is preliminary data.</text>
</comment>
<evidence type="ECO:0000313" key="2">
    <source>
        <dbReference type="EMBL" id="PJO44932.1"/>
    </source>
</evidence>
<gene>
    <name evidence="2" type="ORF">CWD94_04405</name>
</gene>
<dbReference type="EMBL" id="PHQY01000322">
    <property type="protein sequence ID" value="PJO44932.1"/>
    <property type="molecule type" value="Genomic_DNA"/>
</dbReference>
<dbReference type="Gene3D" id="1.10.10.2910">
    <property type="match status" value="1"/>
</dbReference>
<dbReference type="RefSeq" id="WP_100542221.1">
    <property type="nucleotide sequence ID" value="NZ_PHQY01000322.1"/>
</dbReference>
<dbReference type="AlphaFoldDB" id="A0A2M9QA83"/>
<proteinExistence type="predicted"/>
<organism evidence="2 3">
    <name type="scientific">Lysinibacillus xylanilyticus</name>
    <dbReference type="NCBI Taxonomy" id="582475"/>
    <lineage>
        <taxon>Bacteria</taxon>
        <taxon>Bacillati</taxon>
        <taxon>Bacillota</taxon>
        <taxon>Bacilli</taxon>
        <taxon>Bacillales</taxon>
        <taxon>Bacillaceae</taxon>
        <taxon>Lysinibacillus</taxon>
    </lineage>
</organism>
<evidence type="ECO:0000259" key="1">
    <source>
        <dbReference type="Pfam" id="PF06114"/>
    </source>
</evidence>
<reference evidence="2 3" key="1">
    <citation type="submission" date="2017-11" db="EMBL/GenBank/DDBJ databases">
        <title>Bacterial isolate from king chilli rhizosphere.</title>
        <authorList>
            <person name="Takhelmayum P."/>
            <person name="Sarangthem I."/>
        </authorList>
    </citation>
    <scope>NUCLEOTIDE SEQUENCE [LARGE SCALE GENOMIC DNA]</scope>
    <source>
        <strain evidence="3">t26</strain>
    </source>
</reference>
<name>A0A2M9QA83_9BACI</name>
<sequence length="262" mass="30359">MINKENVIEIINTNKDYLQQVQVYVDRTQEIGIAFRYSPIEAIKNYLARHANLIMFPSDDLEYGGLVTYKNGRFFIHINTNQPKTYENFIWAHEFYHYHFEADEIKASNKRTFADGSSPNENERIANLFASELLINSVVLKAVFAEVRETYAGDKLENQVIRLIQTFKLPYKCLVIKLAQDGLITLNEAVKIIDYDYRNHLPSDFDQSLLTPSKSVQFGSVSELLVDPVVKENLRASDYQSINTMYYSHMNHLGGLREKEKE</sequence>